<evidence type="ECO:0008006" key="4">
    <source>
        <dbReference type="Google" id="ProtNLM"/>
    </source>
</evidence>
<reference evidence="3" key="1">
    <citation type="journal article" date="2019" name="Int. J. Syst. Evol. Microbiol.">
        <title>The Global Catalogue of Microorganisms (GCM) 10K type strain sequencing project: providing services to taxonomists for standard genome sequencing and annotation.</title>
        <authorList>
            <consortium name="The Broad Institute Genomics Platform"/>
            <consortium name="The Broad Institute Genome Sequencing Center for Infectious Disease"/>
            <person name="Wu L."/>
            <person name="Ma J."/>
        </authorList>
    </citation>
    <scope>NUCLEOTIDE SEQUENCE [LARGE SCALE GENOMIC DNA]</scope>
    <source>
        <strain evidence="3">JCM 4737</strain>
    </source>
</reference>
<gene>
    <name evidence="2" type="ORF">GCM10010346_19450</name>
</gene>
<organism evidence="2 3">
    <name type="scientific">Streptomyces chryseus</name>
    <dbReference type="NCBI Taxonomy" id="68186"/>
    <lineage>
        <taxon>Bacteria</taxon>
        <taxon>Bacillati</taxon>
        <taxon>Actinomycetota</taxon>
        <taxon>Actinomycetes</taxon>
        <taxon>Kitasatosporales</taxon>
        <taxon>Streptomycetaceae</taxon>
        <taxon>Streptomyces</taxon>
    </lineage>
</organism>
<evidence type="ECO:0000313" key="3">
    <source>
        <dbReference type="Proteomes" id="UP000599437"/>
    </source>
</evidence>
<accession>A0ABQ3DIT1</accession>
<keyword evidence="1" id="KW-0732">Signal</keyword>
<proteinExistence type="predicted"/>
<dbReference type="Proteomes" id="UP000599437">
    <property type="component" value="Unassembled WGS sequence"/>
</dbReference>
<evidence type="ECO:0000313" key="2">
    <source>
        <dbReference type="EMBL" id="GHA96787.1"/>
    </source>
</evidence>
<comment type="caution">
    <text evidence="2">The sequence shown here is derived from an EMBL/GenBank/DDBJ whole genome shotgun (WGS) entry which is preliminary data.</text>
</comment>
<dbReference type="RefSeq" id="WP_138893802.1">
    <property type="nucleotide sequence ID" value="NZ_BMVO01000004.1"/>
</dbReference>
<name>A0ABQ3DIT1_9ACTN</name>
<feature type="signal peptide" evidence="1">
    <location>
        <begin position="1"/>
        <end position="27"/>
    </location>
</feature>
<dbReference type="EMBL" id="BMVO01000004">
    <property type="protein sequence ID" value="GHA96787.1"/>
    <property type="molecule type" value="Genomic_DNA"/>
</dbReference>
<feature type="chain" id="PRO_5045165096" description="Serine/threonine protein kinase" evidence="1">
    <location>
        <begin position="28"/>
        <end position="205"/>
    </location>
</feature>
<evidence type="ECO:0000256" key="1">
    <source>
        <dbReference type="SAM" id="SignalP"/>
    </source>
</evidence>
<protein>
    <recommendedName>
        <fullName evidence="4">Serine/threonine protein kinase</fullName>
    </recommendedName>
</protein>
<sequence>MPALRTALAASCTAAALVLAAAPLAPAGAASAPAAPAFLDARQMPASSTPWSAGKVTKGLPEGSAFCAPGALPAKGTSHRVFRTELDTGGLQINTVAPTASRAAELVTKLRRGFAACAERVERRYPGTEASSAYHGRLAVEEGAYVYSLDTRDQEVGSTDIHLFSAGRDGRTVTYVQWGRLGDLPDAPVQGFRTTTRTAVNKLHR</sequence>
<keyword evidence="3" id="KW-1185">Reference proteome</keyword>